<protein>
    <submittedName>
        <fullName evidence="5">50s ribosomal protein hlp</fullName>
    </submittedName>
</protein>
<feature type="compositionally biased region" description="Polar residues" evidence="4">
    <location>
        <begin position="90"/>
        <end position="106"/>
    </location>
</feature>
<dbReference type="GO" id="GO:0003735">
    <property type="term" value="F:structural constituent of ribosome"/>
    <property type="evidence" value="ECO:0007669"/>
    <property type="project" value="InterPro"/>
</dbReference>
<dbReference type="SUPFAM" id="SSF50193">
    <property type="entry name" value="Ribosomal protein L14"/>
    <property type="match status" value="1"/>
</dbReference>
<evidence type="ECO:0000256" key="3">
    <source>
        <dbReference type="ARBA" id="ARBA00023274"/>
    </source>
</evidence>
<reference evidence="5 6" key="1">
    <citation type="journal article" date="2018" name="Sci. Data">
        <title>The draft genome sequence of cork oak.</title>
        <authorList>
            <person name="Ramos A.M."/>
            <person name="Usie A."/>
            <person name="Barbosa P."/>
            <person name="Barros P.M."/>
            <person name="Capote T."/>
            <person name="Chaves I."/>
            <person name="Simoes F."/>
            <person name="Abreu I."/>
            <person name="Carrasquinho I."/>
            <person name="Faro C."/>
            <person name="Guimaraes J.B."/>
            <person name="Mendonca D."/>
            <person name="Nobrega F."/>
            <person name="Rodrigues L."/>
            <person name="Saibo N.J.M."/>
            <person name="Varela M.C."/>
            <person name="Egas C."/>
            <person name="Matos J."/>
            <person name="Miguel C.M."/>
            <person name="Oliveira M.M."/>
            <person name="Ricardo C.P."/>
            <person name="Goncalves S."/>
        </authorList>
    </citation>
    <scope>NUCLEOTIDE SEQUENCE [LARGE SCALE GENOMIC DNA]</scope>
    <source>
        <strain evidence="6">cv. HL8</strain>
    </source>
</reference>
<dbReference type="GO" id="GO:1990904">
    <property type="term" value="C:ribonucleoprotein complex"/>
    <property type="evidence" value="ECO:0007669"/>
    <property type="project" value="UniProtKB-KW"/>
</dbReference>
<accession>A0AAW0KEI5</accession>
<dbReference type="InterPro" id="IPR036853">
    <property type="entry name" value="Ribosomal_uL14_sf"/>
</dbReference>
<comment type="caution">
    <text evidence="5">The sequence shown here is derived from an EMBL/GenBank/DDBJ whole genome shotgun (WGS) entry which is preliminary data.</text>
</comment>
<organism evidence="5 6">
    <name type="scientific">Quercus suber</name>
    <name type="common">Cork oak</name>
    <dbReference type="NCBI Taxonomy" id="58331"/>
    <lineage>
        <taxon>Eukaryota</taxon>
        <taxon>Viridiplantae</taxon>
        <taxon>Streptophyta</taxon>
        <taxon>Embryophyta</taxon>
        <taxon>Tracheophyta</taxon>
        <taxon>Spermatophyta</taxon>
        <taxon>Magnoliopsida</taxon>
        <taxon>eudicotyledons</taxon>
        <taxon>Gunneridae</taxon>
        <taxon>Pentapetalae</taxon>
        <taxon>rosids</taxon>
        <taxon>fabids</taxon>
        <taxon>Fagales</taxon>
        <taxon>Fagaceae</taxon>
        <taxon>Quercus</taxon>
    </lineage>
</organism>
<dbReference type="GO" id="GO:0005840">
    <property type="term" value="C:ribosome"/>
    <property type="evidence" value="ECO:0007669"/>
    <property type="project" value="UniProtKB-KW"/>
</dbReference>
<evidence type="ECO:0000313" key="5">
    <source>
        <dbReference type="EMBL" id="KAK7836936.1"/>
    </source>
</evidence>
<keyword evidence="6" id="KW-1185">Reference proteome</keyword>
<keyword evidence="3" id="KW-0687">Ribonucleoprotein</keyword>
<evidence type="ECO:0000256" key="1">
    <source>
        <dbReference type="ARBA" id="ARBA00010745"/>
    </source>
</evidence>
<dbReference type="SMART" id="SM01374">
    <property type="entry name" value="Ribosomal_L14"/>
    <property type="match status" value="1"/>
</dbReference>
<keyword evidence="2 5" id="KW-0689">Ribosomal protein</keyword>
<sequence>MRTILKVVDNLWATKVMCIQALKGKKGTRLGDTIVASVKEAHPNGNVKKGKYCRERELTQEKEGDLIKPEPEASYLRAEGVKVDWRQSSDNDIPNSQSIGTESLFD</sequence>
<name>A0AAW0KEI5_QUESU</name>
<dbReference type="Gene3D" id="2.40.150.20">
    <property type="entry name" value="Ribosomal protein L14"/>
    <property type="match status" value="1"/>
</dbReference>
<evidence type="ECO:0000256" key="2">
    <source>
        <dbReference type="ARBA" id="ARBA00022980"/>
    </source>
</evidence>
<gene>
    <name evidence="5" type="primary">HLP_9</name>
    <name evidence="5" type="ORF">CFP56_021857</name>
</gene>
<comment type="similarity">
    <text evidence="1">Belongs to the universal ribosomal protein uL14 family.</text>
</comment>
<evidence type="ECO:0000313" key="6">
    <source>
        <dbReference type="Proteomes" id="UP000237347"/>
    </source>
</evidence>
<feature type="region of interest" description="Disordered" evidence="4">
    <location>
        <begin position="86"/>
        <end position="106"/>
    </location>
</feature>
<dbReference type="GO" id="GO:0006412">
    <property type="term" value="P:translation"/>
    <property type="evidence" value="ECO:0007669"/>
    <property type="project" value="InterPro"/>
</dbReference>
<dbReference type="Proteomes" id="UP000237347">
    <property type="component" value="Unassembled WGS sequence"/>
</dbReference>
<proteinExistence type="inferred from homology"/>
<dbReference type="EMBL" id="PKMF04000340">
    <property type="protein sequence ID" value="KAK7836936.1"/>
    <property type="molecule type" value="Genomic_DNA"/>
</dbReference>
<dbReference type="InterPro" id="IPR000218">
    <property type="entry name" value="Ribosomal_uL14"/>
</dbReference>
<evidence type="ECO:0000256" key="4">
    <source>
        <dbReference type="SAM" id="MobiDB-lite"/>
    </source>
</evidence>
<dbReference type="AlphaFoldDB" id="A0AAW0KEI5"/>
<dbReference type="Pfam" id="PF00238">
    <property type="entry name" value="Ribosomal_L14"/>
    <property type="match status" value="1"/>
</dbReference>